<gene>
    <name evidence="4" type="ORF">TRAPUB_13216</name>
</gene>
<evidence type="ECO:0000313" key="5">
    <source>
        <dbReference type="Proteomes" id="UP000184267"/>
    </source>
</evidence>
<organism evidence="4 5">
    <name type="scientific">Trametes pubescens</name>
    <name type="common">White-rot fungus</name>
    <dbReference type="NCBI Taxonomy" id="154538"/>
    <lineage>
        <taxon>Eukaryota</taxon>
        <taxon>Fungi</taxon>
        <taxon>Dikarya</taxon>
        <taxon>Basidiomycota</taxon>
        <taxon>Agaricomycotina</taxon>
        <taxon>Agaricomycetes</taxon>
        <taxon>Polyporales</taxon>
        <taxon>Polyporaceae</taxon>
        <taxon>Trametes</taxon>
    </lineage>
</organism>
<dbReference type="EMBL" id="MNAD01000800">
    <property type="protein sequence ID" value="OJT10262.1"/>
    <property type="molecule type" value="Genomic_DNA"/>
</dbReference>
<keyword evidence="3" id="KW-1133">Transmembrane helix</keyword>
<dbReference type="STRING" id="154538.A0A1M2VRZ2"/>
<dbReference type="OMA" id="WGGAFFE"/>
<evidence type="ECO:0000256" key="1">
    <source>
        <dbReference type="ARBA" id="ARBA00006765"/>
    </source>
</evidence>
<keyword evidence="3" id="KW-0812">Transmembrane</keyword>
<feature type="region of interest" description="Disordered" evidence="2">
    <location>
        <begin position="30"/>
        <end position="59"/>
    </location>
</feature>
<reference evidence="4 5" key="1">
    <citation type="submission" date="2016-10" db="EMBL/GenBank/DDBJ databases">
        <title>Genome sequence of the basidiomycete white-rot fungus Trametes pubescens.</title>
        <authorList>
            <person name="Makela M.R."/>
            <person name="Granchi Z."/>
            <person name="Peng M."/>
            <person name="De Vries R.P."/>
            <person name="Grigoriev I."/>
            <person name="Riley R."/>
            <person name="Hilden K."/>
        </authorList>
    </citation>
    <scope>NUCLEOTIDE SEQUENCE [LARGE SCALE GENOMIC DNA]</scope>
    <source>
        <strain evidence="4 5">FBCC735</strain>
    </source>
</reference>
<keyword evidence="5" id="KW-1185">Reference proteome</keyword>
<dbReference type="Proteomes" id="UP000184267">
    <property type="component" value="Unassembled WGS sequence"/>
</dbReference>
<proteinExistence type="inferred from homology"/>
<dbReference type="GO" id="GO:0004497">
    <property type="term" value="F:monooxygenase activity"/>
    <property type="evidence" value="ECO:0007669"/>
    <property type="project" value="TreeGrafter"/>
</dbReference>
<keyword evidence="3" id="KW-0472">Membrane</keyword>
<dbReference type="Pfam" id="PF05042">
    <property type="entry name" value="Caleosin"/>
    <property type="match status" value="1"/>
</dbReference>
<feature type="compositionally biased region" description="Low complexity" evidence="2">
    <location>
        <begin position="39"/>
        <end position="53"/>
    </location>
</feature>
<dbReference type="GO" id="GO:0005509">
    <property type="term" value="F:calcium ion binding"/>
    <property type="evidence" value="ECO:0007669"/>
    <property type="project" value="TreeGrafter"/>
</dbReference>
<dbReference type="OrthoDB" id="640742at2759"/>
<dbReference type="PANTHER" id="PTHR31495:SF0">
    <property type="entry name" value="BINDING PROTEIN CALEOSIN, PUTATIVE (AFU_ORTHOLOGUE AFUA_5G13750)-RELATED"/>
    <property type="match status" value="1"/>
</dbReference>
<dbReference type="PANTHER" id="PTHR31495">
    <property type="entry name" value="PEROXYGENASE 3-RELATED"/>
    <property type="match status" value="1"/>
</dbReference>
<accession>A0A1M2VRZ2</accession>
<dbReference type="InterPro" id="IPR007736">
    <property type="entry name" value="Caleosin-related"/>
</dbReference>
<name>A0A1M2VRZ2_TRAPU</name>
<protein>
    <recommendedName>
        <fullName evidence="6">Peroxygenase 3</fullName>
    </recommendedName>
</protein>
<evidence type="ECO:0000313" key="4">
    <source>
        <dbReference type="EMBL" id="OJT10262.1"/>
    </source>
</evidence>
<evidence type="ECO:0000256" key="3">
    <source>
        <dbReference type="SAM" id="Phobius"/>
    </source>
</evidence>
<evidence type="ECO:0008006" key="6">
    <source>
        <dbReference type="Google" id="ProtNLM"/>
    </source>
</evidence>
<comment type="similarity">
    <text evidence="1">Belongs to the caleosin family.</text>
</comment>
<feature type="transmembrane region" description="Helical" evidence="3">
    <location>
        <begin position="93"/>
        <end position="114"/>
    </location>
</feature>
<comment type="caution">
    <text evidence="4">The sequence shown here is derived from an EMBL/GenBank/DDBJ whole genome shotgun (WGS) entry which is preliminary data.</text>
</comment>
<dbReference type="AlphaFoldDB" id="A0A1M2VRZ2"/>
<sequence length="246" mass="27453">MADQKANVSVQTAVPEVRVTITRPPFNPVPGVRKHLPNAGTPRANRAPTTTAPDGSPEWTEQHAHQTVLQQHCAFFDTDDDGVIWPLDTFRGFYALGFGVLLSAFSVLIIHLNFSYPTCPGLLPDPFFRLFLDNMHKAKHGSDSGTYDNEGRFVPQKFEDFFNKYSNGKDGLTLTDLWEALKGQRVIMDPIGWGGAVFEWIATYILLWPEDGVMKREDVRKVFDGSIFPEIASKRRAGKAAKTKAA</sequence>
<evidence type="ECO:0000256" key="2">
    <source>
        <dbReference type="SAM" id="MobiDB-lite"/>
    </source>
</evidence>